<accession>A0A382ILI4</accession>
<dbReference type="InterPro" id="IPR003692">
    <property type="entry name" value="Hydantoinase_B"/>
</dbReference>
<name>A0A382ILI4_9ZZZZ</name>
<evidence type="ECO:0000313" key="2">
    <source>
        <dbReference type="EMBL" id="SVC00132.1"/>
    </source>
</evidence>
<organism evidence="2">
    <name type="scientific">marine metagenome</name>
    <dbReference type="NCBI Taxonomy" id="408172"/>
    <lineage>
        <taxon>unclassified sequences</taxon>
        <taxon>metagenomes</taxon>
        <taxon>ecological metagenomes</taxon>
    </lineage>
</organism>
<dbReference type="EMBL" id="UINC01067953">
    <property type="protein sequence ID" value="SVC00132.1"/>
    <property type="molecule type" value="Genomic_DNA"/>
</dbReference>
<protein>
    <recommendedName>
        <fullName evidence="1">Hydantoinase B/oxoprolinase domain-containing protein</fullName>
    </recommendedName>
</protein>
<reference evidence="2" key="1">
    <citation type="submission" date="2018-05" db="EMBL/GenBank/DDBJ databases">
        <authorList>
            <person name="Lanie J.A."/>
            <person name="Ng W.-L."/>
            <person name="Kazmierczak K.M."/>
            <person name="Andrzejewski T.M."/>
            <person name="Davidsen T.M."/>
            <person name="Wayne K.J."/>
            <person name="Tettelin H."/>
            <person name="Glass J.I."/>
            <person name="Rusch D."/>
            <person name="Podicherti R."/>
            <person name="Tsui H.-C.T."/>
            <person name="Winkler M.E."/>
        </authorList>
    </citation>
    <scope>NUCLEOTIDE SEQUENCE</scope>
</reference>
<sequence>RTDRTDFLPWGVEGGKPGTPTRNYLNPDIEPQELPGKYLTTLKQGDVYRMIQAGGGGYGDPLERDVYAVLDDVRQEKLTLDHVRREYGVVIDPGILELDLAATEKLREDMRIREGETGR</sequence>
<proteinExistence type="predicted"/>
<feature type="non-terminal residue" evidence="2">
    <location>
        <position position="1"/>
    </location>
</feature>
<dbReference type="AlphaFoldDB" id="A0A382ILI4"/>
<dbReference type="GO" id="GO:0003824">
    <property type="term" value="F:catalytic activity"/>
    <property type="evidence" value="ECO:0007669"/>
    <property type="project" value="InterPro"/>
</dbReference>
<feature type="domain" description="Hydantoinase B/oxoprolinase" evidence="1">
    <location>
        <begin position="2"/>
        <end position="61"/>
    </location>
</feature>
<evidence type="ECO:0000259" key="1">
    <source>
        <dbReference type="Pfam" id="PF02538"/>
    </source>
</evidence>
<gene>
    <name evidence="2" type="ORF">METZ01_LOCUS252986</name>
</gene>
<dbReference type="Pfam" id="PF02538">
    <property type="entry name" value="Hydantoinase_B"/>
    <property type="match status" value="1"/>
</dbReference>